<protein>
    <recommendedName>
        <fullName evidence="6">Capsule polysaccharide biosynthesis protein</fullName>
    </recommendedName>
</protein>
<feature type="non-terminal residue" evidence="4">
    <location>
        <position position="1"/>
    </location>
</feature>
<sequence>MASAAALPLKTMTFLAALGTAAGVSRLELRALVEKMYTGPGKYSRMLMTLFILGNIKNLPGMWHYRVLKGIYQHLLFSPPNIPDAERPSSLFLPVIMSSYVPLTECDYNLHKSNSTYYSDLDATRSHLVCCLLQPGIRAVQQNAKTKLVLDSTGKPVRGRWGMMLGSVHCSFKREIKPFQGYEMWTRLLCWDRKWIYVVTHFVKKGTVRPKAYILTDGSWFGGKGYAVKGDAAADVASAADIDDIDEKAIFASAISKYVTKLGRLTIHPEVTLAACGYLPEGKPGGWASMSTPPPQGWGSTPVSESSGISTPEVVSGVSEEVGEGQEKKDEEKPAWKKIVEENEKGLEIARHFAALDELPKTFTGSKRAALGRFADFI</sequence>
<dbReference type="Pfam" id="PF13279">
    <property type="entry name" value="4HBT_2"/>
    <property type="match status" value="1"/>
</dbReference>
<feature type="signal peptide" evidence="3">
    <location>
        <begin position="1"/>
        <end position="23"/>
    </location>
</feature>
<dbReference type="PANTHER" id="PTHR12475">
    <property type="match status" value="1"/>
</dbReference>
<dbReference type="Proteomes" id="UP000258309">
    <property type="component" value="Unassembled WGS sequence"/>
</dbReference>
<name>A0A3E2H563_SCYLI</name>
<feature type="non-terminal residue" evidence="4">
    <location>
        <position position="378"/>
    </location>
</feature>
<dbReference type="InterPro" id="IPR029069">
    <property type="entry name" value="HotDog_dom_sf"/>
</dbReference>
<feature type="chain" id="PRO_5017703671" description="Capsule polysaccharide biosynthesis protein" evidence="3">
    <location>
        <begin position="24"/>
        <end position="378"/>
    </location>
</feature>
<feature type="compositionally biased region" description="Basic and acidic residues" evidence="2">
    <location>
        <begin position="325"/>
        <end position="334"/>
    </location>
</feature>
<dbReference type="CDD" id="cd00586">
    <property type="entry name" value="4HBT"/>
    <property type="match status" value="1"/>
</dbReference>
<keyword evidence="3" id="KW-0732">Signal</keyword>
<dbReference type="OrthoDB" id="265761at2759"/>
<feature type="region of interest" description="Disordered" evidence="2">
    <location>
        <begin position="287"/>
        <end position="334"/>
    </location>
</feature>
<evidence type="ECO:0000256" key="3">
    <source>
        <dbReference type="SAM" id="SignalP"/>
    </source>
</evidence>
<keyword evidence="5" id="KW-1185">Reference proteome</keyword>
<comment type="caution">
    <text evidence="4">The sequence shown here is derived from an EMBL/GenBank/DDBJ whole genome shotgun (WGS) entry which is preliminary data.</text>
</comment>
<dbReference type="InterPro" id="IPR051490">
    <property type="entry name" value="THEM6_lcsJ_thioesterase"/>
</dbReference>
<accession>A0A3E2H563</accession>
<evidence type="ECO:0000256" key="1">
    <source>
        <dbReference type="ARBA" id="ARBA00038476"/>
    </source>
</evidence>
<gene>
    <name evidence="4" type="ORF">B7463_g7803</name>
</gene>
<evidence type="ECO:0008006" key="6">
    <source>
        <dbReference type="Google" id="ProtNLM"/>
    </source>
</evidence>
<dbReference type="AlphaFoldDB" id="A0A3E2H563"/>
<dbReference type="SUPFAM" id="SSF54637">
    <property type="entry name" value="Thioesterase/thiol ester dehydrase-isomerase"/>
    <property type="match status" value="1"/>
</dbReference>
<dbReference type="OMA" id="PFAWTYR"/>
<dbReference type="PANTHER" id="PTHR12475:SF4">
    <property type="entry name" value="PROTEIN THEM6"/>
    <property type="match status" value="1"/>
</dbReference>
<organism evidence="4 5">
    <name type="scientific">Scytalidium lignicola</name>
    <name type="common">Hyphomycete</name>
    <dbReference type="NCBI Taxonomy" id="5539"/>
    <lineage>
        <taxon>Eukaryota</taxon>
        <taxon>Fungi</taxon>
        <taxon>Dikarya</taxon>
        <taxon>Ascomycota</taxon>
        <taxon>Pezizomycotina</taxon>
        <taxon>Leotiomycetes</taxon>
        <taxon>Leotiomycetes incertae sedis</taxon>
        <taxon>Scytalidium</taxon>
    </lineage>
</organism>
<evidence type="ECO:0000313" key="4">
    <source>
        <dbReference type="EMBL" id="RFU28535.1"/>
    </source>
</evidence>
<reference evidence="4 5" key="1">
    <citation type="submission" date="2018-05" db="EMBL/GenBank/DDBJ databases">
        <title>Draft genome sequence of Scytalidium lignicola DSM 105466, a ubiquitous saprotrophic fungus.</title>
        <authorList>
            <person name="Buettner E."/>
            <person name="Gebauer A.M."/>
            <person name="Hofrichter M."/>
            <person name="Liers C."/>
            <person name="Kellner H."/>
        </authorList>
    </citation>
    <scope>NUCLEOTIDE SEQUENCE [LARGE SCALE GENOMIC DNA]</scope>
    <source>
        <strain evidence="4 5">DSM 105466</strain>
    </source>
</reference>
<feature type="compositionally biased region" description="Polar residues" evidence="2">
    <location>
        <begin position="298"/>
        <end position="310"/>
    </location>
</feature>
<dbReference type="EMBL" id="NCSJ02000160">
    <property type="protein sequence ID" value="RFU28535.1"/>
    <property type="molecule type" value="Genomic_DNA"/>
</dbReference>
<comment type="similarity">
    <text evidence="1">Belongs to the lcsJ thioesterase family.</text>
</comment>
<evidence type="ECO:0000256" key="2">
    <source>
        <dbReference type="SAM" id="MobiDB-lite"/>
    </source>
</evidence>
<proteinExistence type="inferred from homology"/>
<evidence type="ECO:0000313" key="5">
    <source>
        <dbReference type="Proteomes" id="UP000258309"/>
    </source>
</evidence>